<dbReference type="EMBL" id="PCQE01000001">
    <property type="protein sequence ID" value="PRC10955.1"/>
    <property type="molecule type" value="Genomic_DNA"/>
</dbReference>
<keyword evidence="1" id="KW-0175">Coiled coil</keyword>
<evidence type="ECO:0000313" key="3">
    <source>
        <dbReference type="Proteomes" id="UP000239458"/>
    </source>
</evidence>
<feature type="coiled-coil region" evidence="1">
    <location>
        <begin position="8"/>
        <end position="38"/>
    </location>
</feature>
<name>A0A2S9E804_PSECE</name>
<reference evidence="2 3" key="1">
    <citation type="submission" date="2017-09" db="EMBL/GenBank/DDBJ databases">
        <title>Genomic, metabolic, and phenotypic characteristics of bacterial isolates from the natural microbiome of the model nematode Caenorhabditis elegans.</title>
        <authorList>
            <person name="Zimmermann J."/>
            <person name="Obeng N."/>
            <person name="Yang W."/>
            <person name="Obeng O."/>
            <person name="Kissoyan K."/>
            <person name="Pees B."/>
            <person name="Dirksen P."/>
            <person name="Hoppner M."/>
            <person name="Franke A."/>
            <person name="Rosenstiel P."/>
            <person name="Leippe M."/>
            <person name="Dierking K."/>
            <person name="Kaleta C."/>
            <person name="Schulenburg H."/>
        </authorList>
    </citation>
    <scope>NUCLEOTIDE SEQUENCE [LARGE SCALE GENOMIC DNA]</scope>
    <source>
        <strain evidence="2 3">MYb184</strain>
    </source>
</reference>
<dbReference type="AlphaFoldDB" id="A0A2S9E804"/>
<comment type="caution">
    <text evidence="2">The sequence shown here is derived from an EMBL/GenBank/DDBJ whole genome shotgun (WGS) entry which is preliminary data.</text>
</comment>
<gene>
    <name evidence="2" type="ORF">CQ006_01210</name>
</gene>
<evidence type="ECO:0000256" key="1">
    <source>
        <dbReference type="SAM" id="Coils"/>
    </source>
</evidence>
<proteinExistence type="predicted"/>
<organism evidence="2 3">
    <name type="scientific">Pseudomonas cedrina</name>
    <dbReference type="NCBI Taxonomy" id="651740"/>
    <lineage>
        <taxon>Bacteria</taxon>
        <taxon>Pseudomonadati</taxon>
        <taxon>Pseudomonadota</taxon>
        <taxon>Gammaproteobacteria</taxon>
        <taxon>Pseudomonadales</taxon>
        <taxon>Pseudomonadaceae</taxon>
        <taxon>Pseudomonas</taxon>
    </lineage>
</organism>
<sequence>MPLAEWALQQWQARMRRIQARARELVALRAESERLAQEQSLLRGKVAQVNAALTTLWQREQVVGSSVNLQERRAQVEADRARLLHRRARLLATDEVKRLNLLHCQLIEREST</sequence>
<dbReference type="RefSeq" id="WP_105227307.1">
    <property type="nucleotide sequence ID" value="NZ_PCQE01000001.1"/>
</dbReference>
<dbReference type="Proteomes" id="UP000239458">
    <property type="component" value="Unassembled WGS sequence"/>
</dbReference>
<evidence type="ECO:0000313" key="2">
    <source>
        <dbReference type="EMBL" id="PRC10955.1"/>
    </source>
</evidence>
<accession>A0A2S9E804</accession>
<protein>
    <submittedName>
        <fullName evidence="2">Uncharacterized protein</fullName>
    </submittedName>
</protein>